<gene>
    <name evidence="5" type="ORF">Lery_0918</name>
</gene>
<dbReference type="PANTHER" id="PTHR24171">
    <property type="entry name" value="ANKYRIN REPEAT DOMAIN-CONTAINING PROTEIN 39-RELATED"/>
    <property type="match status" value="1"/>
</dbReference>
<evidence type="ECO:0000256" key="1">
    <source>
        <dbReference type="ARBA" id="ARBA00022737"/>
    </source>
</evidence>
<evidence type="ECO:0000313" key="6">
    <source>
        <dbReference type="Proteomes" id="UP000054773"/>
    </source>
</evidence>
<dbReference type="Pfam" id="PF13637">
    <property type="entry name" value="Ank_4"/>
    <property type="match status" value="1"/>
</dbReference>
<reference evidence="5 6" key="1">
    <citation type="submission" date="2015-11" db="EMBL/GenBank/DDBJ databases">
        <title>Genomic analysis of 38 Legionella species identifies large and diverse effector repertoires.</title>
        <authorList>
            <person name="Burstein D."/>
            <person name="Amaro F."/>
            <person name="Zusman T."/>
            <person name="Lifshitz Z."/>
            <person name="Cohen O."/>
            <person name="Gilbert J.A."/>
            <person name="Pupko T."/>
            <person name="Shuman H.A."/>
            <person name="Segal G."/>
        </authorList>
    </citation>
    <scope>NUCLEOTIDE SEQUENCE [LARGE SCALE GENOMIC DNA]</scope>
    <source>
        <strain evidence="5 6">SE-32A-C8</strain>
    </source>
</reference>
<dbReference type="AlphaFoldDB" id="A0A0W0TRL0"/>
<comment type="caution">
    <text evidence="5">The sequence shown here is derived from an EMBL/GenBank/DDBJ whole genome shotgun (WGS) entry which is preliminary data.</text>
</comment>
<feature type="repeat" description="ANK" evidence="3">
    <location>
        <begin position="120"/>
        <end position="152"/>
    </location>
</feature>
<dbReference type="OrthoDB" id="5657195at2"/>
<dbReference type="Proteomes" id="UP000054773">
    <property type="component" value="Unassembled WGS sequence"/>
</dbReference>
<dbReference type="PATRIC" id="fig|448.7.peg.961"/>
<keyword evidence="6" id="KW-1185">Reference proteome</keyword>
<dbReference type="PROSITE" id="PS50297">
    <property type="entry name" value="ANK_REP_REGION"/>
    <property type="match status" value="2"/>
</dbReference>
<dbReference type="SUPFAM" id="SSF48403">
    <property type="entry name" value="Ankyrin repeat"/>
    <property type="match status" value="1"/>
</dbReference>
<evidence type="ECO:0000256" key="3">
    <source>
        <dbReference type="PROSITE-ProRule" id="PRU00023"/>
    </source>
</evidence>
<dbReference type="Pfam" id="PF00023">
    <property type="entry name" value="Ank"/>
    <property type="match status" value="1"/>
</dbReference>
<keyword evidence="1" id="KW-0677">Repeat</keyword>
<sequence>MSTVNETHTHSYLASSGDYLIHLAAQRGMVDLVLRLIQLGANPYSLNNNQENALSLAYEHEHPYTVAAIFRCNTPVTPDIGPFFIESVKNQDIKGLKLYCTKAGAEVVRQVLNSWVTGEKENSMLHVAAKQNDESMVDFLLSQGANPAYRNKEGQTAFDLITDNHLLAKFKPICPKTDSEPPSVPHDLNPYQDNYREFAKYVKSKKYQETDYADLGAVVLDSPGYYFNQGDQSKAYARALLARLWSHQSNRELARKHHDHKVTKAAAVNPDCTSLFPSCLSFVVLSIKSKEYCLVGASIYDNKALFSKLSAVIRQLNQEGGLKYILSSSHLTHFNELMVSLMGTDYVAKPCAEKSFSKTLVKLFLIHGKQLAVKEVCNVFLYPYNHQEYYGNHPKAEIKTVRQLPPHAEILSLFDDFYTPLIPCCQECQKNKSTLLHLYKGAQDAGQDYLDKKQPRRDLSPLRHSIKTNPDFFEGKNNPSDIVTHHSFFASRPLTARPPVMQSGLRKEPKKMPSL</sequence>
<protein>
    <submittedName>
        <fullName evidence="5">Ankyrin repeats (3 copies)</fullName>
    </submittedName>
</protein>
<dbReference type="Gene3D" id="1.25.40.20">
    <property type="entry name" value="Ankyrin repeat-containing domain"/>
    <property type="match status" value="1"/>
</dbReference>
<dbReference type="PROSITE" id="PS50088">
    <property type="entry name" value="ANK_REPEAT"/>
    <property type="match status" value="2"/>
</dbReference>
<evidence type="ECO:0000256" key="4">
    <source>
        <dbReference type="SAM" id="MobiDB-lite"/>
    </source>
</evidence>
<evidence type="ECO:0000313" key="5">
    <source>
        <dbReference type="EMBL" id="KTC98355.1"/>
    </source>
</evidence>
<dbReference type="InterPro" id="IPR036770">
    <property type="entry name" value="Ankyrin_rpt-contain_sf"/>
</dbReference>
<feature type="region of interest" description="Disordered" evidence="4">
    <location>
        <begin position="451"/>
        <end position="473"/>
    </location>
</feature>
<feature type="compositionally biased region" description="Basic and acidic residues" evidence="4">
    <location>
        <begin position="451"/>
        <end position="461"/>
    </location>
</feature>
<proteinExistence type="predicted"/>
<dbReference type="SMART" id="SM00248">
    <property type="entry name" value="ANK"/>
    <property type="match status" value="3"/>
</dbReference>
<feature type="repeat" description="ANK" evidence="3">
    <location>
        <begin position="16"/>
        <end position="48"/>
    </location>
</feature>
<dbReference type="STRING" id="448.Lery_0918"/>
<organism evidence="5 6">
    <name type="scientific">Legionella erythra</name>
    <dbReference type="NCBI Taxonomy" id="448"/>
    <lineage>
        <taxon>Bacteria</taxon>
        <taxon>Pseudomonadati</taxon>
        <taxon>Pseudomonadota</taxon>
        <taxon>Gammaproteobacteria</taxon>
        <taxon>Legionellales</taxon>
        <taxon>Legionellaceae</taxon>
        <taxon>Legionella</taxon>
    </lineage>
</organism>
<dbReference type="EMBL" id="LNYA01000021">
    <property type="protein sequence ID" value="KTC98355.1"/>
    <property type="molecule type" value="Genomic_DNA"/>
</dbReference>
<keyword evidence="2 3" id="KW-0040">ANK repeat</keyword>
<name>A0A0W0TRL0_LEGER</name>
<dbReference type="RefSeq" id="WP_058526088.1">
    <property type="nucleotide sequence ID" value="NZ_CAAAHY010000023.1"/>
</dbReference>
<dbReference type="InterPro" id="IPR002110">
    <property type="entry name" value="Ankyrin_rpt"/>
</dbReference>
<evidence type="ECO:0000256" key="2">
    <source>
        <dbReference type="ARBA" id="ARBA00023043"/>
    </source>
</evidence>
<accession>A0A0W0TRL0</accession>